<evidence type="ECO:0000313" key="2">
    <source>
        <dbReference type="Proteomes" id="UP000469559"/>
    </source>
</evidence>
<organism evidence="1 2">
    <name type="scientific">Lachnellula arida</name>
    <dbReference type="NCBI Taxonomy" id="1316785"/>
    <lineage>
        <taxon>Eukaryota</taxon>
        <taxon>Fungi</taxon>
        <taxon>Dikarya</taxon>
        <taxon>Ascomycota</taxon>
        <taxon>Pezizomycotina</taxon>
        <taxon>Leotiomycetes</taxon>
        <taxon>Helotiales</taxon>
        <taxon>Lachnaceae</taxon>
        <taxon>Lachnellula</taxon>
    </lineage>
</organism>
<feature type="non-terminal residue" evidence="1">
    <location>
        <position position="183"/>
    </location>
</feature>
<protein>
    <submittedName>
        <fullName evidence="1">Uncharacterized protein</fullName>
    </submittedName>
</protein>
<accession>A0A8T9BDE9</accession>
<sequence>CATSGPASTLEAPTLPLLPGKITLAEALDAENILSRLAYPSQRFEFFLWIFQHRKDFEAIPLTRSVGLAKSKSGDMAVLTFVLGVPIYIDNWSKSPRTRVLLRIPLPYKVGESEYPGNADEKLRTEAATFIWIEDNCPAIPIPHLWGFGFPAFMKPENAPFMTRMIWYLQHAVISFLGSPLAC</sequence>
<evidence type="ECO:0000313" key="1">
    <source>
        <dbReference type="EMBL" id="TVY16373.1"/>
    </source>
</evidence>
<name>A0A8T9BDE9_9HELO</name>
<reference evidence="1 2" key="1">
    <citation type="submission" date="2018-05" db="EMBL/GenBank/DDBJ databases">
        <title>Whole genome sequencing for identification of molecular markers to develop diagnostic detection tools for the regulated plant pathogen Lachnellula willkommii.</title>
        <authorList>
            <person name="Giroux E."/>
            <person name="Bilodeau G."/>
        </authorList>
    </citation>
    <scope>NUCLEOTIDE SEQUENCE [LARGE SCALE GENOMIC DNA]</scope>
    <source>
        <strain evidence="1 2">CBS 203.66</strain>
    </source>
</reference>
<dbReference type="EMBL" id="QGMF01000377">
    <property type="protein sequence ID" value="TVY16373.1"/>
    <property type="molecule type" value="Genomic_DNA"/>
</dbReference>
<gene>
    <name evidence="1" type="ORF">LARI1_G005886</name>
</gene>
<dbReference type="Proteomes" id="UP000469559">
    <property type="component" value="Unassembled WGS sequence"/>
</dbReference>
<keyword evidence="2" id="KW-1185">Reference proteome</keyword>
<proteinExistence type="predicted"/>
<comment type="caution">
    <text evidence="1">The sequence shown here is derived from an EMBL/GenBank/DDBJ whole genome shotgun (WGS) entry which is preliminary data.</text>
</comment>
<dbReference type="OrthoDB" id="3645574at2759"/>
<dbReference type="AlphaFoldDB" id="A0A8T9BDE9"/>